<evidence type="ECO:0000313" key="3">
    <source>
        <dbReference type="Proteomes" id="UP001203297"/>
    </source>
</evidence>
<feature type="compositionally biased region" description="Polar residues" evidence="1">
    <location>
        <begin position="175"/>
        <end position="184"/>
    </location>
</feature>
<sequence>MSLSPTTKPGRRSFSAIVHRNDGDKRPDSRHSTTSRSSTVTSHPSSSSFKPGTDGGVVRSKRNFKHLGTVTTDPPPSPGAGDLGVGDLAALLQEAAWLEQRLSDENTTFEMPSAPGEEGPKAEMESAPSPATTTKADQVTPSPPVVATSTRSKGRGLILSPLTSAPSTKIPHSPIRSSTSTPSFQVHPVASVSPEEVSPTPPKSTRGRKYFSLRGALRGPRLSVSSEMSSDDSAPVATPPSPTFDLSMPQASHGHSNDSMSVRSMFSSRSNKSGKSDSAPGSLRLSPRRGVARASSFAERLLNRASKTKSLLDDPDDAILEQTPMLPPIIPETPGSLLSISPISPSPKSEVPFDRDIFDAFPNVPSDIPQRPASYLFPVSPKTAVPVQQDFRRSSTIGVPPSEKGSHEKSGWLRTRQES</sequence>
<feature type="compositionally biased region" description="Basic and acidic residues" evidence="1">
    <location>
        <begin position="19"/>
        <end position="31"/>
    </location>
</feature>
<dbReference type="AlphaFoldDB" id="A0AAD4MAP9"/>
<feature type="region of interest" description="Disordered" evidence="1">
    <location>
        <begin position="99"/>
        <end position="291"/>
    </location>
</feature>
<feature type="compositionally biased region" description="Low complexity" evidence="1">
    <location>
        <begin position="257"/>
        <end position="278"/>
    </location>
</feature>
<feature type="compositionally biased region" description="Low complexity" evidence="1">
    <location>
        <begin position="223"/>
        <end position="233"/>
    </location>
</feature>
<feature type="compositionally biased region" description="Low complexity" evidence="1">
    <location>
        <begin position="32"/>
        <end position="48"/>
    </location>
</feature>
<feature type="compositionally biased region" description="Low complexity" evidence="1">
    <location>
        <begin position="336"/>
        <end position="346"/>
    </location>
</feature>
<feature type="region of interest" description="Disordered" evidence="1">
    <location>
        <begin position="389"/>
        <end position="419"/>
    </location>
</feature>
<name>A0AAD4MAP9_9AGAM</name>
<keyword evidence="3" id="KW-1185">Reference proteome</keyword>
<evidence type="ECO:0000256" key="1">
    <source>
        <dbReference type="SAM" id="MobiDB-lite"/>
    </source>
</evidence>
<organism evidence="2 3">
    <name type="scientific">Multifurca ochricompacta</name>
    <dbReference type="NCBI Taxonomy" id="376703"/>
    <lineage>
        <taxon>Eukaryota</taxon>
        <taxon>Fungi</taxon>
        <taxon>Dikarya</taxon>
        <taxon>Basidiomycota</taxon>
        <taxon>Agaricomycotina</taxon>
        <taxon>Agaricomycetes</taxon>
        <taxon>Russulales</taxon>
        <taxon>Russulaceae</taxon>
        <taxon>Multifurca</taxon>
    </lineage>
</organism>
<proteinExistence type="predicted"/>
<feature type="compositionally biased region" description="Low complexity" evidence="1">
    <location>
        <begin position="186"/>
        <end position="198"/>
    </location>
</feature>
<comment type="caution">
    <text evidence="2">The sequence shown here is derived from an EMBL/GenBank/DDBJ whole genome shotgun (WGS) entry which is preliminary data.</text>
</comment>
<feature type="region of interest" description="Disordered" evidence="1">
    <location>
        <begin position="304"/>
        <end position="346"/>
    </location>
</feature>
<dbReference type="EMBL" id="WTXG01000003">
    <property type="protein sequence ID" value="KAI0306663.1"/>
    <property type="molecule type" value="Genomic_DNA"/>
</dbReference>
<accession>A0AAD4MAP9</accession>
<dbReference type="Proteomes" id="UP001203297">
    <property type="component" value="Unassembled WGS sequence"/>
</dbReference>
<reference evidence="2" key="1">
    <citation type="journal article" date="2022" name="New Phytol.">
        <title>Evolutionary transition to the ectomycorrhizal habit in the genomes of a hyperdiverse lineage of mushroom-forming fungi.</title>
        <authorList>
            <person name="Looney B."/>
            <person name="Miyauchi S."/>
            <person name="Morin E."/>
            <person name="Drula E."/>
            <person name="Courty P.E."/>
            <person name="Kohler A."/>
            <person name="Kuo A."/>
            <person name="LaButti K."/>
            <person name="Pangilinan J."/>
            <person name="Lipzen A."/>
            <person name="Riley R."/>
            <person name="Andreopoulos W."/>
            <person name="He G."/>
            <person name="Johnson J."/>
            <person name="Nolan M."/>
            <person name="Tritt A."/>
            <person name="Barry K.W."/>
            <person name="Grigoriev I.V."/>
            <person name="Nagy L.G."/>
            <person name="Hibbett D."/>
            <person name="Henrissat B."/>
            <person name="Matheny P.B."/>
            <person name="Labbe J."/>
            <person name="Martin F.M."/>
        </authorList>
    </citation>
    <scope>NUCLEOTIDE SEQUENCE</scope>
    <source>
        <strain evidence="2">BPL690</strain>
    </source>
</reference>
<feature type="compositionally biased region" description="Basic and acidic residues" evidence="1">
    <location>
        <begin position="404"/>
        <end position="419"/>
    </location>
</feature>
<gene>
    <name evidence="2" type="ORF">B0F90DRAFT_792850</name>
</gene>
<protein>
    <submittedName>
        <fullName evidence="2">Uncharacterized protein</fullName>
    </submittedName>
</protein>
<evidence type="ECO:0000313" key="2">
    <source>
        <dbReference type="EMBL" id="KAI0306663.1"/>
    </source>
</evidence>
<feature type="compositionally biased region" description="Polar residues" evidence="1">
    <location>
        <begin position="129"/>
        <end position="140"/>
    </location>
</feature>
<feature type="region of interest" description="Disordered" evidence="1">
    <location>
        <begin position="1"/>
        <end position="86"/>
    </location>
</feature>